<evidence type="ECO:0000313" key="2">
    <source>
        <dbReference type="Proteomes" id="UP000277007"/>
    </source>
</evidence>
<evidence type="ECO:0000313" key="1">
    <source>
        <dbReference type="EMBL" id="RTR23655.1"/>
    </source>
</evidence>
<sequence length="66" mass="6877">MIRAVPFLCRLGPQPERDAGASQAINSLETGVVKEGRRSSAGRDWTSGAGAGIVGALEQRINGLAR</sequence>
<proteinExistence type="predicted"/>
<dbReference type="EMBL" id="RXMA01000002">
    <property type="protein sequence ID" value="RTR23655.1"/>
    <property type="molecule type" value="Genomic_DNA"/>
</dbReference>
<dbReference type="Proteomes" id="UP000277007">
    <property type="component" value="Unassembled WGS sequence"/>
</dbReference>
<dbReference type="OrthoDB" id="9795928at2"/>
<keyword evidence="2" id="KW-1185">Reference proteome</keyword>
<dbReference type="AlphaFoldDB" id="A0A3S0K7M7"/>
<reference evidence="1 2" key="1">
    <citation type="submission" date="2018-12" db="EMBL/GenBank/DDBJ databases">
        <authorList>
            <person name="Yang Y."/>
        </authorList>
    </citation>
    <scope>NUCLEOTIDE SEQUENCE [LARGE SCALE GENOMIC DNA]</scope>
    <source>
        <strain evidence="1 2">L-25-5w-1</strain>
    </source>
</reference>
<comment type="caution">
    <text evidence="1">The sequence shown here is derived from an EMBL/GenBank/DDBJ whole genome shotgun (WGS) entry which is preliminary data.</text>
</comment>
<gene>
    <name evidence="1" type="ORF">EJ903_03770</name>
</gene>
<name>A0A3S0K7M7_9PROT</name>
<dbReference type="RefSeq" id="WP_126612268.1">
    <property type="nucleotide sequence ID" value="NZ_JBHUCY010000010.1"/>
</dbReference>
<accession>A0A3S0K7M7</accession>
<organism evidence="1 2">
    <name type="scientific">Azospirillum griseum</name>
    <dbReference type="NCBI Taxonomy" id="2496639"/>
    <lineage>
        <taxon>Bacteria</taxon>
        <taxon>Pseudomonadati</taxon>
        <taxon>Pseudomonadota</taxon>
        <taxon>Alphaproteobacteria</taxon>
        <taxon>Rhodospirillales</taxon>
        <taxon>Azospirillaceae</taxon>
        <taxon>Azospirillum</taxon>
    </lineage>
</organism>
<protein>
    <submittedName>
        <fullName evidence="1">Uncharacterized protein</fullName>
    </submittedName>
</protein>